<dbReference type="InterPro" id="IPR002634">
    <property type="entry name" value="BolA"/>
</dbReference>
<organism evidence="3">
    <name type="scientific">Chlorella variabilis</name>
    <name type="common">Green alga</name>
    <dbReference type="NCBI Taxonomy" id="554065"/>
    <lineage>
        <taxon>Eukaryota</taxon>
        <taxon>Viridiplantae</taxon>
        <taxon>Chlorophyta</taxon>
        <taxon>core chlorophytes</taxon>
        <taxon>Trebouxiophyceae</taxon>
        <taxon>Chlorellales</taxon>
        <taxon>Chlorellaceae</taxon>
        <taxon>Chlorella clade</taxon>
        <taxon>Chlorella</taxon>
    </lineage>
</organism>
<name>E1ZDU9_CHLVA</name>
<dbReference type="GeneID" id="17355220"/>
<reference evidence="2 3" key="1">
    <citation type="journal article" date="2010" name="Plant Cell">
        <title>The Chlorella variabilis NC64A genome reveals adaptation to photosymbiosis, coevolution with viruses, and cryptic sex.</title>
        <authorList>
            <person name="Blanc G."/>
            <person name="Duncan G."/>
            <person name="Agarkova I."/>
            <person name="Borodovsky M."/>
            <person name="Gurnon J."/>
            <person name="Kuo A."/>
            <person name="Lindquist E."/>
            <person name="Lucas S."/>
            <person name="Pangilinan J."/>
            <person name="Polle J."/>
            <person name="Salamov A."/>
            <person name="Terry A."/>
            <person name="Yamada T."/>
            <person name="Dunigan D.D."/>
            <person name="Grigoriev I.V."/>
            <person name="Claverie J.M."/>
            <person name="Van Etten J.L."/>
        </authorList>
    </citation>
    <scope>NUCLEOTIDE SEQUENCE [LARGE SCALE GENOMIC DNA]</scope>
    <source>
        <strain evidence="2 3">NC64A</strain>
    </source>
</reference>
<dbReference type="PANTHER" id="PTHR46230">
    <property type="match status" value="1"/>
</dbReference>
<dbReference type="AlphaFoldDB" id="E1ZDU9"/>
<dbReference type="eggNOG" id="KOG2313">
    <property type="taxonomic scope" value="Eukaryota"/>
</dbReference>
<evidence type="ECO:0000256" key="1">
    <source>
        <dbReference type="RuleBase" id="RU003860"/>
    </source>
</evidence>
<proteinExistence type="inferred from homology"/>
<evidence type="ECO:0000313" key="2">
    <source>
        <dbReference type="EMBL" id="EFN56089.1"/>
    </source>
</evidence>
<dbReference type="OMA" id="IEATHRH"/>
<dbReference type="STRING" id="554065.E1ZDU9"/>
<protein>
    <recommendedName>
        <fullName evidence="4">BolA-like protein</fullName>
    </recommendedName>
</protein>
<gene>
    <name evidence="2" type="ORF">CHLNCDRAFT_145612</name>
</gene>
<dbReference type="OrthoDB" id="4983at2759"/>
<dbReference type="Pfam" id="PF01722">
    <property type="entry name" value="BolA"/>
    <property type="match status" value="1"/>
</dbReference>
<dbReference type="InParanoid" id="E1ZDU9"/>
<comment type="similarity">
    <text evidence="1">Belongs to the BolA/IbaG family.</text>
</comment>
<dbReference type="FunCoup" id="E1ZDU9">
    <property type="interactions" value="440"/>
</dbReference>
<dbReference type="EMBL" id="GL433843">
    <property type="protein sequence ID" value="EFN56089.1"/>
    <property type="molecule type" value="Genomic_DNA"/>
</dbReference>
<dbReference type="InterPro" id="IPR036065">
    <property type="entry name" value="BolA-like_sf"/>
</dbReference>
<dbReference type="KEGG" id="cvr:CHLNCDRAFT_145612"/>
<dbReference type="RefSeq" id="XP_005848191.1">
    <property type="nucleotide sequence ID" value="XM_005848129.1"/>
</dbReference>
<dbReference type="SUPFAM" id="SSF82657">
    <property type="entry name" value="BolA-like"/>
    <property type="match status" value="1"/>
</dbReference>
<sequence>MAQLFSGRIITAMASASRAAAGSRAWVARPLAAAPLVAARPSQLLIARASSMDNNIGSALMDQMRGKIQAALSAELVQVEDMQGDGRHVEIVVVSKEFEGKSAVNRQRMVYKAIWEELQETVHAVDAMVTKTPEEMSG</sequence>
<keyword evidence="3" id="KW-1185">Reference proteome</keyword>
<evidence type="ECO:0008006" key="4">
    <source>
        <dbReference type="Google" id="ProtNLM"/>
    </source>
</evidence>
<dbReference type="GO" id="GO:0016226">
    <property type="term" value="P:iron-sulfur cluster assembly"/>
    <property type="evidence" value="ECO:0007669"/>
    <property type="project" value="TreeGrafter"/>
</dbReference>
<dbReference type="PANTHER" id="PTHR46230:SF4">
    <property type="entry name" value="PROTEIN BOLA4, CHLOROPLASTIC_MITOCHONDRIAL"/>
    <property type="match status" value="1"/>
</dbReference>
<accession>E1ZDU9</accession>
<dbReference type="Gene3D" id="3.10.20.90">
    <property type="entry name" value="Phosphatidylinositol 3-kinase Catalytic Subunit, Chain A, domain 1"/>
    <property type="match status" value="1"/>
</dbReference>
<dbReference type="Proteomes" id="UP000008141">
    <property type="component" value="Unassembled WGS sequence"/>
</dbReference>
<evidence type="ECO:0000313" key="3">
    <source>
        <dbReference type="Proteomes" id="UP000008141"/>
    </source>
</evidence>